<dbReference type="Proteomes" id="UP000078560">
    <property type="component" value="Unassembled WGS sequence"/>
</dbReference>
<evidence type="ECO:0000313" key="3">
    <source>
        <dbReference type="EMBL" id="SBS89948.1"/>
    </source>
</evidence>
<dbReference type="AlphaFoldDB" id="A0A1A8WAR8"/>
<proteinExistence type="predicted"/>
<protein>
    <submittedName>
        <fullName evidence="3">Uncharacterized protein</fullName>
    </submittedName>
</protein>
<dbReference type="EMBL" id="FLQV01000318">
    <property type="protein sequence ID" value="SBS89948.1"/>
    <property type="molecule type" value="Genomic_DNA"/>
</dbReference>
<evidence type="ECO:0000256" key="1">
    <source>
        <dbReference type="SAM" id="MobiDB-lite"/>
    </source>
</evidence>
<reference evidence="4 5" key="2">
    <citation type="submission" date="2016-05" db="EMBL/GenBank/DDBJ databases">
        <authorList>
            <person name="Naeem Raeece"/>
        </authorList>
    </citation>
    <scope>NUCLEOTIDE SEQUENCE [LARGE SCALE GENOMIC DNA]</scope>
</reference>
<evidence type="ECO:0000313" key="4">
    <source>
        <dbReference type="Proteomes" id="UP000078546"/>
    </source>
</evidence>
<name>A0A1A8WAR8_PLAOA</name>
<dbReference type="Proteomes" id="UP000078546">
    <property type="component" value="Unassembled WGS sequence"/>
</dbReference>
<organism evidence="3 4">
    <name type="scientific">Plasmodium ovale curtisi</name>
    <dbReference type="NCBI Taxonomy" id="864141"/>
    <lineage>
        <taxon>Eukaryota</taxon>
        <taxon>Sar</taxon>
        <taxon>Alveolata</taxon>
        <taxon>Apicomplexa</taxon>
        <taxon>Aconoidasida</taxon>
        <taxon>Haemosporida</taxon>
        <taxon>Plasmodiidae</taxon>
        <taxon>Plasmodium</taxon>
        <taxon>Plasmodium (Plasmodium)</taxon>
    </lineage>
</organism>
<feature type="region of interest" description="Disordered" evidence="1">
    <location>
        <begin position="1"/>
        <end position="23"/>
    </location>
</feature>
<evidence type="ECO:0000313" key="5">
    <source>
        <dbReference type="Proteomes" id="UP000078560"/>
    </source>
</evidence>
<dbReference type="EMBL" id="FLQU01000250">
    <property type="protein sequence ID" value="SBS83110.1"/>
    <property type="molecule type" value="Genomic_DNA"/>
</dbReference>
<sequence length="179" mass="20819">MEKRDGNNGCDGRDGRDGSDVRNGRDGNFSFAARDTSRREIIPWDDNKCLSYTIMQSNQPVLYTQASNLVNMYNKDVLNEGEICYIFLPICNPLKEEHMIVYLHGRKLHLWLYHFTEDSVTSRLPWVIGKENLNKIIAHLRNHSITYTITRNKTTLCIYVKNTPFRRNNDIKHLSNGVN</sequence>
<gene>
    <name evidence="3" type="ORF">POVCU1_017300</name>
    <name evidence="2" type="ORF">POVCU2_0018980</name>
</gene>
<reference evidence="3" key="1">
    <citation type="submission" date="2016-05" db="EMBL/GenBank/DDBJ databases">
        <authorList>
            <person name="Lavstsen T."/>
            <person name="Jespersen J.S."/>
        </authorList>
    </citation>
    <scope>NUCLEOTIDE SEQUENCE [LARGE SCALE GENOMIC DNA]</scope>
</reference>
<accession>A0A1A8WAR8</accession>
<evidence type="ECO:0000313" key="2">
    <source>
        <dbReference type="EMBL" id="SBS83110.1"/>
    </source>
</evidence>